<dbReference type="VEuPathDB" id="VectorBase:MDOMA2_014029"/>
<protein>
    <submittedName>
        <fullName evidence="3">Uncharacterized protein LOC105261604</fullName>
    </submittedName>
</protein>
<evidence type="ECO:0000313" key="2">
    <source>
        <dbReference type="Proteomes" id="UP001652621"/>
    </source>
</evidence>
<dbReference type="GeneID" id="105261604"/>
<proteinExistence type="predicted"/>
<sequence length="152" mass="17207">MDSNNSRYSADSDNGFDSFLHRNFKQRQLQTSTPSNSMTIIIDEVDLDSISPSLDASIISCDGVSPRTPLQQNHRMDHLILSNYRLNHQGRKCSPRGDNTKLSPFANADVGNQFAASPRTPRAVPSIWKPLPSYRLGRLRHHLDAHRRPHYS</sequence>
<reference evidence="1" key="1">
    <citation type="submission" date="2020-05" db="UniProtKB">
        <authorList>
            <consortium name="EnsemblMetazoa"/>
        </authorList>
    </citation>
    <scope>IDENTIFICATION</scope>
    <source>
        <strain evidence="1">Aabys</strain>
    </source>
</reference>
<dbReference type="EnsemblMetazoa" id="MDOA016789-RA">
    <property type="protein sequence ID" value="MDOA016789-PA"/>
    <property type="gene ID" value="MDOA016789"/>
</dbReference>
<accession>A0A1I8NKV5</accession>
<dbReference type="RefSeq" id="XP_011291107.1">
    <property type="nucleotide sequence ID" value="XM_011292805.2"/>
</dbReference>
<dbReference type="Proteomes" id="UP001652621">
    <property type="component" value="Unplaced"/>
</dbReference>
<gene>
    <name evidence="1" type="primary">105261604</name>
    <name evidence="3" type="synonym">LOC105261604</name>
</gene>
<evidence type="ECO:0000313" key="1">
    <source>
        <dbReference type="EnsemblMetazoa" id="MDOA016789-PA"/>
    </source>
</evidence>
<dbReference type="KEGG" id="mde:105261604"/>
<keyword evidence="2" id="KW-1185">Reference proteome</keyword>
<dbReference type="AlphaFoldDB" id="A0A1I8NKV5"/>
<reference evidence="3" key="2">
    <citation type="submission" date="2025-04" db="UniProtKB">
        <authorList>
            <consortium name="RefSeq"/>
        </authorList>
    </citation>
    <scope>IDENTIFICATION</scope>
    <source>
        <strain evidence="3">Aabys</strain>
    </source>
</reference>
<name>A0A1I8NKV5_MUSDO</name>
<evidence type="ECO:0000313" key="3">
    <source>
        <dbReference type="RefSeq" id="XP_011291107.1"/>
    </source>
</evidence>
<organism evidence="1">
    <name type="scientific">Musca domestica</name>
    <name type="common">House fly</name>
    <dbReference type="NCBI Taxonomy" id="7370"/>
    <lineage>
        <taxon>Eukaryota</taxon>
        <taxon>Metazoa</taxon>
        <taxon>Ecdysozoa</taxon>
        <taxon>Arthropoda</taxon>
        <taxon>Hexapoda</taxon>
        <taxon>Insecta</taxon>
        <taxon>Pterygota</taxon>
        <taxon>Neoptera</taxon>
        <taxon>Endopterygota</taxon>
        <taxon>Diptera</taxon>
        <taxon>Brachycera</taxon>
        <taxon>Muscomorpha</taxon>
        <taxon>Muscoidea</taxon>
        <taxon>Muscidae</taxon>
        <taxon>Musca</taxon>
    </lineage>
</organism>
<dbReference type="VEuPathDB" id="VectorBase:MDOA016789"/>